<organism evidence="8 9">
    <name type="scientific">Candidatus Magasanikbacteria bacterium RIFOXYD2_FULL_36_9</name>
    <dbReference type="NCBI Taxonomy" id="1798707"/>
    <lineage>
        <taxon>Bacteria</taxon>
        <taxon>Candidatus Magasanikiibacteriota</taxon>
    </lineage>
</organism>
<evidence type="ECO:0000256" key="2">
    <source>
        <dbReference type="ARBA" id="ARBA00022695"/>
    </source>
</evidence>
<evidence type="ECO:0000313" key="8">
    <source>
        <dbReference type="EMBL" id="OGH89037.1"/>
    </source>
</evidence>
<feature type="domain" description="Nucleotidyl transferase" evidence="7">
    <location>
        <begin position="11"/>
        <end position="221"/>
    </location>
</feature>
<dbReference type="SUPFAM" id="SSF53448">
    <property type="entry name" value="Nucleotide-diphospho-sugar transferases"/>
    <property type="match status" value="1"/>
</dbReference>
<keyword evidence="1" id="KW-0808">Transferase</keyword>
<dbReference type="Pfam" id="PF00483">
    <property type="entry name" value="NTP_transferase"/>
    <property type="match status" value="1"/>
</dbReference>
<evidence type="ECO:0000313" key="9">
    <source>
        <dbReference type="Proteomes" id="UP000178490"/>
    </source>
</evidence>
<evidence type="ECO:0000259" key="7">
    <source>
        <dbReference type="Pfam" id="PF00483"/>
    </source>
</evidence>
<dbReference type="PANTHER" id="PTHR43584:SF3">
    <property type="entry name" value="BIFUNCTIONAL PROTEIN GLMU"/>
    <property type="match status" value="1"/>
</dbReference>
<dbReference type="InterPro" id="IPR029044">
    <property type="entry name" value="Nucleotide-diphossugar_trans"/>
</dbReference>
<dbReference type="AlphaFoldDB" id="A0A1F6NYN6"/>
<evidence type="ECO:0000256" key="6">
    <source>
        <dbReference type="ARBA" id="ARBA00049628"/>
    </source>
</evidence>
<dbReference type="Proteomes" id="UP000178490">
    <property type="component" value="Unassembled WGS sequence"/>
</dbReference>
<gene>
    <name evidence="8" type="ORF">A2537_02880</name>
</gene>
<dbReference type="InterPro" id="IPR005835">
    <property type="entry name" value="NTP_transferase_dom"/>
</dbReference>
<dbReference type="Gene3D" id="3.90.550.10">
    <property type="entry name" value="Spore Coat Polysaccharide Biosynthesis Protein SpsA, Chain A"/>
    <property type="match status" value="1"/>
</dbReference>
<sequence>MPFDLSKIGVVVLSAGKGTRLNCVDKPKVMLEIGGQPIVSYTVNTLKHVGLLPKQICLVVGFKKEIIEDFFKNEVSYVVQDEQLGTAHAAYLGIKSLAPDIEHVLVLGGDDSAFYEPTTLVNLMKEHVDSCCVLTLLSAEVENPTQLGRVIRHNNKIEIIEKEYLTEEQKLINEISTGTFVFDRKWFEEIFPRMPQLRKLGEYGLPTALAMAHDENKKFQVIKLENSNEWHGVNTLEELNLADKLKSSK</sequence>
<keyword evidence="2" id="KW-0548">Nucleotidyltransferase</keyword>
<comment type="caution">
    <text evidence="8">The sequence shown here is derived from an EMBL/GenBank/DDBJ whole genome shotgun (WGS) entry which is preliminary data.</text>
</comment>
<evidence type="ECO:0000256" key="5">
    <source>
        <dbReference type="ARBA" id="ARBA00048493"/>
    </source>
</evidence>
<keyword evidence="3" id="KW-0012">Acyltransferase</keyword>
<dbReference type="GO" id="GO:0003977">
    <property type="term" value="F:UDP-N-acetylglucosamine diphosphorylase activity"/>
    <property type="evidence" value="ECO:0007669"/>
    <property type="project" value="UniProtKB-EC"/>
</dbReference>
<dbReference type="PANTHER" id="PTHR43584">
    <property type="entry name" value="NUCLEOTIDYL TRANSFERASE"/>
    <property type="match status" value="1"/>
</dbReference>
<comment type="function">
    <text evidence="6">Catalyzes the last two sequential reactions in the de novo biosynthetic pathway for UDP-N-acetylglucosamine (UDP-GlcNAc). The C-terminal domain catalyzes the transfer of acetyl group from acetyl coenzyme A to glucosamine-1-phosphate (GlcN-1-P) to produce N-acetylglucosamine-1-phosphate (GlcNAc-1-P), which is converted into UDP-GlcNAc by the transfer of uridine 5-monophosphate (from uridine 5-triphosphate), a reaction catalyzed by the N-terminal domain.</text>
</comment>
<evidence type="ECO:0000256" key="4">
    <source>
        <dbReference type="ARBA" id="ARBA00048247"/>
    </source>
</evidence>
<dbReference type="InterPro" id="IPR050065">
    <property type="entry name" value="GlmU-like"/>
</dbReference>
<reference evidence="8 9" key="1">
    <citation type="journal article" date="2016" name="Nat. Commun.">
        <title>Thousands of microbial genomes shed light on interconnected biogeochemical processes in an aquifer system.</title>
        <authorList>
            <person name="Anantharaman K."/>
            <person name="Brown C.T."/>
            <person name="Hug L.A."/>
            <person name="Sharon I."/>
            <person name="Castelle C.J."/>
            <person name="Probst A.J."/>
            <person name="Thomas B.C."/>
            <person name="Singh A."/>
            <person name="Wilkins M.J."/>
            <person name="Karaoz U."/>
            <person name="Brodie E.L."/>
            <person name="Williams K.H."/>
            <person name="Hubbard S.S."/>
            <person name="Banfield J.F."/>
        </authorList>
    </citation>
    <scope>NUCLEOTIDE SEQUENCE [LARGE SCALE GENOMIC DNA]</scope>
</reference>
<evidence type="ECO:0000256" key="1">
    <source>
        <dbReference type="ARBA" id="ARBA00022679"/>
    </source>
</evidence>
<dbReference type="GO" id="GO:0019134">
    <property type="term" value="F:glucosamine-1-phosphate N-acetyltransferase activity"/>
    <property type="evidence" value="ECO:0007669"/>
    <property type="project" value="UniProtKB-EC"/>
</dbReference>
<evidence type="ECO:0000256" key="3">
    <source>
        <dbReference type="ARBA" id="ARBA00023315"/>
    </source>
</evidence>
<protein>
    <recommendedName>
        <fullName evidence="7">Nucleotidyl transferase domain-containing protein</fullName>
    </recommendedName>
</protein>
<name>A0A1F6NYN6_9BACT</name>
<comment type="catalytic activity">
    <reaction evidence="5">
        <text>N-acetyl-alpha-D-glucosamine 1-phosphate + UTP + H(+) = UDP-N-acetyl-alpha-D-glucosamine + diphosphate</text>
        <dbReference type="Rhea" id="RHEA:13509"/>
        <dbReference type="ChEBI" id="CHEBI:15378"/>
        <dbReference type="ChEBI" id="CHEBI:33019"/>
        <dbReference type="ChEBI" id="CHEBI:46398"/>
        <dbReference type="ChEBI" id="CHEBI:57705"/>
        <dbReference type="ChEBI" id="CHEBI:57776"/>
        <dbReference type="EC" id="2.7.7.23"/>
    </reaction>
</comment>
<proteinExistence type="predicted"/>
<accession>A0A1F6NYN6</accession>
<dbReference type="EMBL" id="MFRC01000048">
    <property type="protein sequence ID" value="OGH89037.1"/>
    <property type="molecule type" value="Genomic_DNA"/>
</dbReference>
<comment type="catalytic activity">
    <reaction evidence="4">
        <text>alpha-D-glucosamine 1-phosphate + acetyl-CoA = N-acetyl-alpha-D-glucosamine 1-phosphate + CoA + H(+)</text>
        <dbReference type="Rhea" id="RHEA:13725"/>
        <dbReference type="ChEBI" id="CHEBI:15378"/>
        <dbReference type="ChEBI" id="CHEBI:57287"/>
        <dbReference type="ChEBI" id="CHEBI:57288"/>
        <dbReference type="ChEBI" id="CHEBI:57776"/>
        <dbReference type="ChEBI" id="CHEBI:58516"/>
        <dbReference type="EC" id="2.3.1.157"/>
    </reaction>
</comment>